<keyword evidence="2" id="KW-0489">Methyltransferase</keyword>
<dbReference type="Gene3D" id="3.40.50.150">
    <property type="entry name" value="Vaccinia Virus protein VP39"/>
    <property type="match status" value="1"/>
</dbReference>
<sequence>MTTQNNYKYNANDDAISLWQKNFTSRIGDGSGDPEEEFLTHVKLVAQLKPTTPWLEIGCGLGRMIELLDTERNAIIGLEPDQDRFSDCKKRYRGKGNIEIFNITSRELRKTQPAARFDLILNSMVLQHVSTGICDEILQDIRELLSPDGVALVSTTQNCKELFTFQSSPKHQTRQEFDDYAANPGQQSFGIPVRKFSKDSFLSALDSNGLAVLHWGQFSYIRPEKVDWFANQYQVSSSDIRDVGDSQYALLRRK</sequence>
<keyword evidence="2" id="KW-0808">Transferase</keyword>
<dbReference type="Proteomes" id="UP000608450">
    <property type="component" value="Unassembled WGS sequence"/>
</dbReference>
<organism evidence="2 3">
    <name type="scientific">Pseudomonas nitroreducens</name>
    <dbReference type="NCBI Taxonomy" id="46680"/>
    <lineage>
        <taxon>Bacteria</taxon>
        <taxon>Pseudomonadati</taxon>
        <taxon>Pseudomonadota</taxon>
        <taxon>Gammaproteobacteria</taxon>
        <taxon>Pseudomonadales</taxon>
        <taxon>Pseudomonadaceae</taxon>
        <taxon>Pseudomonas</taxon>
    </lineage>
</organism>
<dbReference type="SUPFAM" id="SSF53335">
    <property type="entry name" value="S-adenosyl-L-methionine-dependent methyltransferases"/>
    <property type="match status" value="1"/>
</dbReference>
<dbReference type="PANTHER" id="PTHR43861">
    <property type="entry name" value="TRANS-ACONITATE 2-METHYLTRANSFERASE-RELATED"/>
    <property type="match status" value="1"/>
</dbReference>
<evidence type="ECO:0000313" key="1">
    <source>
        <dbReference type="EMBL" id="MBG6290090.1"/>
    </source>
</evidence>
<dbReference type="RefSeq" id="WP_038803463.1">
    <property type="nucleotide sequence ID" value="NZ_CP049140.1"/>
</dbReference>
<name>A0A6G6INZ5_PSENT</name>
<dbReference type="AlphaFoldDB" id="A0A6G6INZ5"/>
<accession>A0A6G6INZ5</accession>
<dbReference type="KEGG" id="pnt:G5B91_00500"/>
<reference evidence="2 3" key="1">
    <citation type="submission" date="2020-02" db="EMBL/GenBank/DDBJ databases">
        <title>Integrative conjugative elements (ICEs) and plasmids drive adaptation of Pseudomonas nitroreducens strain HBP1 to wastewater environment.</title>
        <authorList>
            <person name="Sentchilo V."/>
            <person name="Carraro N."/>
            <person name="Bertelli C."/>
            <person name="van der Meer J.R."/>
        </authorList>
    </citation>
    <scope>NUCLEOTIDE SEQUENCE [LARGE SCALE GENOMIC DNA]</scope>
    <source>
        <strain evidence="2 3">HBP1</strain>
    </source>
</reference>
<evidence type="ECO:0000313" key="2">
    <source>
        <dbReference type="EMBL" id="QIE84828.1"/>
    </source>
</evidence>
<gene>
    <name evidence="2" type="ORF">G5B91_00500</name>
    <name evidence="1" type="ORF">I5I61_21760</name>
</gene>
<dbReference type="InterPro" id="IPR029063">
    <property type="entry name" value="SAM-dependent_MTases_sf"/>
</dbReference>
<keyword evidence="4" id="KW-1185">Reference proteome</keyword>
<dbReference type="Pfam" id="PF13489">
    <property type="entry name" value="Methyltransf_23"/>
    <property type="match status" value="1"/>
</dbReference>
<dbReference type="Proteomes" id="UP000501063">
    <property type="component" value="Chromosome"/>
</dbReference>
<evidence type="ECO:0000313" key="3">
    <source>
        <dbReference type="Proteomes" id="UP000501063"/>
    </source>
</evidence>
<dbReference type="CDD" id="cd02440">
    <property type="entry name" value="AdoMet_MTases"/>
    <property type="match status" value="1"/>
</dbReference>
<dbReference type="GO" id="GO:0032259">
    <property type="term" value="P:methylation"/>
    <property type="evidence" value="ECO:0007669"/>
    <property type="project" value="UniProtKB-KW"/>
</dbReference>
<dbReference type="EMBL" id="JADTFC010000064">
    <property type="protein sequence ID" value="MBG6290090.1"/>
    <property type="molecule type" value="Genomic_DNA"/>
</dbReference>
<proteinExistence type="predicted"/>
<dbReference type="EMBL" id="CP049140">
    <property type="protein sequence ID" value="QIE84828.1"/>
    <property type="molecule type" value="Genomic_DNA"/>
</dbReference>
<protein>
    <submittedName>
        <fullName evidence="2">Class I SAM-dependent methyltransferase</fullName>
    </submittedName>
</protein>
<dbReference type="GO" id="GO:0008168">
    <property type="term" value="F:methyltransferase activity"/>
    <property type="evidence" value="ECO:0007669"/>
    <property type="project" value="UniProtKB-KW"/>
</dbReference>
<reference evidence="1 4" key="2">
    <citation type="submission" date="2020-11" db="EMBL/GenBank/DDBJ databases">
        <title>Enhanced detection system for hospital associated transmission using whole genome sequencing surveillance.</title>
        <authorList>
            <person name="Harrison L.H."/>
            <person name="Van Tyne D."/>
            <person name="Marsh J.W."/>
            <person name="Griffith M.P."/>
            <person name="Snyder D.J."/>
            <person name="Cooper V.S."/>
            <person name="Mustapha M."/>
        </authorList>
    </citation>
    <scope>NUCLEOTIDE SEQUENCE [LARGE SCALE GENOMIC DNA]</scope>
    <source>
        <strain evidence="1 4">PSA00705</strain>
    </source>
</reference>
<evidence type="ECO:0000313" key="4">
    <source>
        <dbReference type="Proteomes" id="UP000608450"/>
    </source>
</evidence>